<feature type="region of interest" description="Disordered" evidence="5">
    <location>
        <begin position="163"/>
        <end position="220"/>
    </location>
</feature>
<gene>
    <name evidence="6" type="ORF">ONZ51_g1993</name>
</gene>
<keyword evidence="1" id="KW-0819">tRNA processing</keyword>
<comment type="similarity">
    <text evidence="4">Belongs to the eukaryotic/archaeal RNase P protein component 4 family.</text>
</comment>
<keyword evidence="7" id="KW-1185">Reference proteome</keyword>
<feature type="compositionally biased region" description="Basic residues" evidence="5">
    <location>
        <begin position="204"/>
        <end position="215"/>
    </location>
</feature>
<evidence type="ECO:0000313" key="6">
    <source>
        <dbReference type="EMBL" id="KAJ8494990.1"/>
    </source>
</evidence>
<keyword evidence="3" id="KW-0862">Zinc</keyword>
<dbReference type="InterPro" id="IPR007175">
    <property type="entry name" value="Rpr2/Snm1/Rpp21"/>
</dbReference>
<feature type="compositionally biased region" description="Basic and acidic residues" evidence="5">
    <location>
        <begin position="51"/>
        <end position="61"/>
    </location>
</feature>
<reference evidence="6" key="1">
    <citation type="submission" date="2022-11" db="EMBL/GenBank/DDBJ databases">
        <title>Genome Sequence of Cubamyces cubensis.</title>
        <authorList>
            <person name="Buettner E."/>
        </authorList>
    </citation>
    <scope>NUCLEOTIDE SEQUENCE</scope>
    <source>
        <strain evidence="6">MPL-01</strain>
    </source>
</reference>
<comment type="caution">
    <text evidence="6">The sequence shown here is derived from an EMBL/GenBank/DDBJ whole genome shotgun (WGS) entry which is preliminary data.</text>
</comment>
<proteinExistence type="inferred from homology"/>
<sequence length="241" mass="26241">MGKKNKDQEPVANLSSVANRDIAQRINFLYQASTYLSTISRSPPPSAQDAAKADRGKAESKNKHKKRPNLRQPRSVAELARNYVGTMRIVGQKTMVRMDPSLKRTLCKGCDAILIPGATATVRVHPLPSHGEAVAYTCTNCQTIRRVPAPPVFDLDALPPDVAGTSTELAPNTASTSTGADAEAGTQSTNNIKSPRVQGTSMSTRHRKKRLRKNAVPRLPPLFERKGHVVFRGNEKLPAED</sequence>
<dbReference type="EMBL" id="JAPEVG010000029">
    <property type="protein sequence ID" value="KAJ8494990.1"/>
    <property type="molecule type" value="Genomic_DNA"/>
</dbReference>
<evidence type="ECO:0000256" key="2">
    <source>
        <dbReference type="ARBA" id="ARBA00022723"/>
    </source>
</evidence>
<dbReference type="PANTHER" id="PTHR14742">
    <property type="entry name" value="RIBONUCLEASE P SUBUNIT P21"/>
    <property type="match status" value="1"/>
</dbReference>
<evidence type="ECO:0000256" key="3">
    <source>
        <dbReference type="ARBA" id="ARBA00022833"/>
    </source>
</evidence>
<evidence type="ECO:0000256" key="4">
    <source>
        <dbReference type="ARBA" id="ARBA00038402"/>
    </source>
</evidence>
<dbReference type="PANTHER" id="PTHR14742:SF0">
    <property type="entry name" value="RIBONUCLEASE P PROTEIN SUBUNIT P21"/>
    <property type="match status" value="1"/>
</dbReference>
<evidence type="ECO:0000256" key="5">
    <source>
        <dbReference type="SAM" id="MobiDB-lite"/>
    </source>
</evidence>
<feature type="region of interest" description="Disordered" evidence="5">
    <location>
        <begin position="38"/>
        <end position="74"/>
    </location>
</feature>
<dbReference type="Gene3D" id="6.20.50.20">
    <property type="match status" value="1"/>
</dbReference>
<evidence type="ECO:0008006" key="8">
    <source>
        <dbReference type="Google" id="ProtNLM"/>
    </source>
</evidence>
<dbReference type="GO" id="GO:0005655">
    <property type="term" value="C:nucleolar ribonuclease P complex"/>
    <property type="evidence" value="ECO:0007669"/>
    <property type="project" value="TreeGrafter"/>
</dbReference>
<feature type="compositionally biased region" description="Polar residues" evidence="5">
    <location>
        <begin position="164"/>
        <end position="203"/>
    </location>
</feature>
<dbReference type="AlphaFoldDB" id="A0AAD7U360"/>
<keyword evidence="2" id="KW-0479">Metal-binding</keyword>
<dbReference type="Proteomes" id="UP001215151">
    <property type="component" value="Unassembled WGS sequence"/>
</dbReference>
<evidence type="ECO:0000256" key="1">
    <source>
        <dbReference type="ARBA" id="ARBA00022694"/>
    </source>
</evidence>
<protein>
    <recommendedName>
        <fullName evidence="8">Rpr2-domain-containing protein</fullName>
    </recommendedName>
</protein>
<evidence type="ECO:0000313" key="7">
    <source>
        <dbReference type="Proteomes" id="UP001215151"/>
    </source>
</evidence>
<dbReference type="GO" id="GO:0008033">
    <property type="term" value="P:tRNA processing"/>
    <property type="evidence" value="ECO:0007669"/>
    <property type="project" value="UniProtKB-KW"/>
</dbReference>
<organism evidence="6 7">
    <name type="scientific">Trametes cubensis</name>
    <dbReference type="NCBI Taxonomy" id="1111947"/>
    <lineage>
        <taxon>Eukaryota</taxon>
        <taxon>Fungi</taxon>
        <taxon>Dikarya</taxon>
        <taxon>Basidiomycota</taxon>
        <taxon>Agaricomycotina</taxon>
        <taxon>Agaricomycetes</taxon>
        <taxon>Polyporales</taxon>
        <taxon>Polyporaceae</taxon>
        <taxon>Trametes</taxon>
    </lineage>
</organism>
<dbReference type="Pfam" id="PF04032">
    <property type="entry name" value="Rpr2"/>
    <property type="match status" value="1"/>
</dbReference>
<name>A0AAD7U360_9APHY</name>
<dbReference type="GO" id="GO:0046872">
    <property type="term" value="F:metal ion binding"/>
    <property type="evidence" value="ECO:0007669"/>
    <property type="project" value="UniProtKB-KW"/>
</dbReference>
<accession>A0AAD7U360</accession>